<comment type="caution">
    <text evidence="1">The sequence shown here is derived from an EMBL/GenBank/DDBJ whole genome shotgun (WGS) entry which is preliminary data.</text>
</comment>
<gene>
    <name evidence="1" type="ORF">ACFQ2N_12755</name>
</gene>
<dbReference type="EMBL" id="JBHTKN010000008">
    <property type="protein sequence ID" value="MFD1043216.1"/>
    <property type="molecule type" value="Genomic_DNA"/>
</dbReference>
<protein>
    <recommendedName>
        <fullName evidence="3">AMP-dependent synthetase/ligase domain-containing protein</fullName>
    </recommendedName>
</protein>
<sequence>MDKVLDHARVLDVLPDTRPCEQGEPGIRTTSGCFVPVTTVRLRAPNTVTDASMREDGWIQSGTPMRIEKTLSGGYAVYLPDTDIVDHLDPGACNVFERRVRTGLATHLQYATALRQSR</sequence>
<evidence type="ECO:0008006" key="3">
    <source>
        <dbReference type="Google" id="ProtNLM"/>
    </source>
</evidence>
<evidence type="ECO:0000313" key="1">
    <source>
        <dbReference type="EMBL" id="MFD1043216.1"/>
    </source>
</evidence>
<dbReference type="Proteomes" id="UP001597033">
    <property type="component" value="Unassembled WGS sequence"/>
</dbReference>
<reference evidence="2" key="1">
    <citation type="journal article" date="2019" name="Int. J. Syst. Evol. Microbiol.">
        <title>The Global Catalogue of Microorganisms (GCM) 10K type strain sequencing project: providing services to taxonomists for standard genome sequencing and annotation.</title>
        <authorList>
            <consortium name="The Broad Institute Genomics Platform"/>
            <consortium name="The Broad Institute Genome Sequencing Center for Infectious Disease"/>
            <person name="Wu L."/>
            <person name="Ma J."/>
        </authorList>
    </citation>
    <scope>NUCLEOTIDE SEQUENCE [LARGE SCALE GENOMIC DNA]</scope>
    <source>
        <strain evidence="2">CCUG 55854</strain>
    </source>
</reference>
<organism evidence="1 2">
    <name type="scientific">Pseudoxanthomonas kaohsiungensis</name>
    <dbReference type="NCBI Taxonomy" id="283923"/>
    <lineage>
        <taxon>Bacteria</taxon>
        <taxon>Pseudomonadati</taxon>
        <taxon>Pseudomonadota</taxon>
        <taxon>Gammaproteobacteria</taxon>
        <taxon>Lysobacterales</taxon>
        <taxon>Lysobacteraceae</taxon>
        <taxon>Pseudoxanthomonas</taxon>
    </lineage>
</organism>
<proteinExistence type="predicted"/>
<name>A0ABW3LXM9_9GAMM</name>
<evidence type="ECO:0000313" key="2">
    <source>
        <dbReference type="Proteomes" id="UP001597033"/>
    </source>
</evidence>
<keyword evidence="2" id="KW-1185">Reference proteome</keyword>
<accession>A0ABW3LXM9</accession>